<reference evidence="2" key="2">
    <citation type="journal article" date="2021" name="Mar. Drugs">
        <title>Genome Reduction and Secondary Metabolism of the Marine Sponge-Associated Cyanobacterium Leptothoe.</title>
        <authorList>
            <person name="Konstantinou D."/>
            <person name="Popin R.V."/>
            <person name="Fewer D.P."/>
            <person name="Sivonen K."/>
            <person name="Gkelis S."/>
        </authorList>
    </citation>
    <scope>NUCLEOTIDE SEQUENCE</scope>
    <source>
        <strain evidence="2">TAU-MAC 1115</strain>
    </source>
</reference>
<evidence type="ECO:0000313" key="2">
    <source>
        <dbReference type="EMBL" id="MBT9316503.1"/>
    </source>
</evidence>
<dbReference type="Proteomes" id="UP000717364">
    <property type="component" value="Unassembled WGS sequence"/>
</dbReference>
<keyword evidence="1" id="KW-0812">Transmembrane</keyword>
<gene>
    <name evidence="2" type="ORF">IXB50_13820</name>
</gene>
<proteinExistence type="predicted"/>
<reference evidence="2" key="1">
    <citation type="submission" date="2020-11" db="EMBL/GenBank/DDBJ databases">
        <authorList>
            <person name="Konstantinou D."/>
            <person name="Gkelis S."/>
            <person name="Popin R."/>
            <person name="Fewer D."/>
            <person name="Sivonen K."/>
        </authorList>
    </citation>
    <scope>NUCLEOTIDE SEQUENCE</scope>
    <source>
        <strain evidence="2">TAU-MAC 1115</strain>
    </source>
</reference>
<keyword evidence="3" id="KW-1185">Reference proteome</keyword>
<evidence type="ECO:0000313" key="3">
    <source>
        <dbReference type="Proteomes" id="UP000717364"/>
    </source>
</evidence>
<sequence length="98" mass="11900">MLIAIATVNVAIAILCLMLTWRILRFRRQVTQLNRDLNRWTVLLEETLTQQTLALTEKRTDLRQWQLIHLKWQLQQRRIIQIAKLLRLISLFSRRRLL</sequence>
<feature type="transmembrane region" description="Helical" evidence="1">
    <location>
        <begin position="6"/>
        <end position="24"/>
    </location>
</feature>
<organism evidence="2 3">
    <name type="scientific">Leptothoe spongobia TAU-MAC 1115</name>
    <dbReference type="NCBI Taxonomy" id="1967444"/>
    <lineage>
        <taxon>Bacteria</taxon>
        <taxon>Bacillati</taxon>
        <taxon>Cyanobacteriota</taxon>
        <taxon>Cyanophyceae</taxon>
        <taxon>Nodosilineales</taxon>
        <taxon>Cymatolegaceae</taxon>
        <taxon>Leptothoe</taxon>
        <taxon>Leptothoe spongobia</taxon>
    </lineage>
</organism>
<dbReference type="RefSeq" id="WP_215609567.1">
    <property type="nucleotide sequence ID" value="NZ_JADOES010000027.1"/>
</dbReference>
<evidence type="ECO:0000256" key="1">
    <source>
        <dbReference type="SAM" id="Phobius"/>
    </source>
</evidence>
<name>A0A947DH43_9CYAN</name>
<dbReference type="EMBL" id="JADOES010000027">
    <property type="protein sequence ID" value="MBT9316503.1"/>
    <property type="molecule type" value="Genomic_DNA"/>
</dbReference>
<keyword evidence="1" id="KW-0472">Membrane</keyword>
<accession>A0A947DH43</accession>
<protein>
    <submittedName>
        <fullName evidence="2">Uncharacterized protein</fullName>
    </submittedName>
</protein>
<keyword evidence="1" id="KW-1133">Transmembrane helix</keyword>
<dbReference type="AlphaFoldDB" id="A0A947DH43"/>
<comment type="caution">
    <text evidence="2">The sequence shown here is derived from an EMBL/GenBank/DDBJ whole genome shotgun (WGS) entry which is preliminary data.</text>
</comment>